<feature type="compositionally biased region" description="Low complexity" evidence="1">
    <location>
        <begin position="694"/>
        <end position="703"/>
    </location>
</feature>
<feature type="compositionally biased region" description="Polar residues" evidence="1">
    <location>
        <begin position="769"/>
        <end position="783"/>
    </location>
</feature>
<evidence type="ECO:0000256" key="1">
    <source>
        <dbReference type="SAM" id="MobiDB-lite"/>
    </source>
</evidence>
<sequence length="1190" mass="129544">MALLGAGTKNSPIAIDDSEDEVVYELSKDISSRSSPTSDKPDYYQRHEIPDSVFDDLTRHTETAQPIPRDKKRKRAGSMASQDIPVAGPSHPKQRNHPSLVNRLSQPESKKARKRRRKLERQAQEEARLRNINYDWLPSTGPTQPHPPHSSWSHEHQVYSDPSYLLGQPPIGVAVPMSEGIFPRNYLSYNSSNPYQEESFFDTYDSHSVTPPSNSLPQTPTLPGSTTSDWVSAMAMAAESSTNAKNVDHLPLHWSPMATQISLPPVQPPPLLPPASSYSHSASLPKSTTMPPRLAEHHALPPKPPPPQKPPQPSQKPHPPPPSTSQKPPPPPPSQKPPPPPPSQKPPPPPAQKPPPPPPQPSQKPPPPPPPPSQKPYVPPLVVPIGMQPDLDPNSKHGSFQITAATKDVGAEAKKKRKDQYIPNPARTLVMEQLPKQHRQPEFINRWSRGACGAVPVHLFIDGPRGKALIEFATAELARKAWGSPKLGVGFAQLKPHQLKGKPREDLIKVWWYRVEGVGAGAGVGEIEEGEIEGDAAEKEPDVSVAKKETKKERKARLAREREEKRLIREAAVLKAAQERQAQQPPPPTLPPPLPPPPPPSESMIVDEPVPPSNQHFFSYVPVASTSNSRRPSTHDNDISQYQTLPLSSRYQQSVPPSYSSGTHSHGNPPVHHPVNKAAYGASMFLRQGDDNESISSSVASSVPGNAEPGQVDDLEDYEEVDMDVDVEDVVAPPPPPPPRVLPPAPQLMHKSLPPRPMSPTHYARLTSLKPSAQNQPQFSASATPFVPRNPVQNVPPQRQPPPQAQQAVHVAKPQHVQAPVLHQPRPQHPATILTMSTSASVSVPSISATHSPSMSASSTSSTVPSEPKAMKNAPTEPSFTKRALIARQKELEEKIARSKLELAAASRTTSTPTSTQLSQQISQSASIKSSVDQDDKQAREDKLRQLVMQSQRSKAKPVTKIAPTSDPPVSVKPSPPPAPPIQHEKQPTITTTATATTSHNISVSTQSENDFTLEDLAVSFITQTIATVKSQSASVKAAPVAASAPSVPAPSIKPSPSYSHVKSDLAAKQKRLEDHILETKNLMHRLSLCRSKEEKDVILKIMREKERIYEAEENKTVLSSASTSTSSTPTTSSFSATKRNSAPGSVINRAPATPSQPMVRWPVIQQDPGVLMISDDEDEDESDEGEDNS</sequence>
<evidence type="ECO:0000313" key="2">
    <source>
        <dbReference type="EMBL" id="KAG5168242.1"/>
    </source>
</evidence>
<feature type="compositionally biased region" description="Basic and acidic residues" evidence="1">
    <location>
        <begin position="39"/>
        <end position="62"/>
    </location>
</feature>
<organism evidence="2">
    <name type="scientific">Psilocybe cubensis</name>
    <name type="common">Psychedelic mushroom</name>
    <name type="synonym">Stropharia cubensis</name>
    <dbReference type="NCBI Taxonomy" id="181762"/>
    <lineage>
        <taxon>Eukaryota</taxon>
        <taxon>Fungi</taxon>
        <taxon>Dikarya</taxon>
        <taxon>Basidiomycota</taxon>
        <taxon>Agaricomycotina</taxon>
        <taxon>Agaricomycetes</taxon>
        <taxon>Agaricomycetidae</taxon>
        <taxon>Agaricales</taxon>
        <taxon>Agaricineae</taxon>
        <taxon>Strophariaceae</taxon>
        <taxon>Psilocybe</taxon>
    </lineage>
</organism>
<feature type="compositionally biased region" description="Basic and acidic residues" evidence="1">
    <location>
        <begin position="120"/>
        <end position="129"/>
    </location>
</feature>
<dbReference type="PRINTS" id="PR01217">
    <property type="entry name" value="PRICHEXTENSN"/>
</dbReference>
<feature type="compositionally biased region" description="Acidic residues" evidence="1">
    <location>
        <begin position="1175"/>
        <end position="1190"/>
    </location>
</feature>
<feature type="region of interest" description="Disordered" evidence="1">
    <location>
        <begin position="904"/>
        <end position="986"/>
    </location>
</feature>
<gene>
    <name evidence="2" type="ORF">JR316_006837</name>
</gene>
<feature type="region of interest" description="Disordered" evidence="1">
    <location>
        <begin position="265"/>
        <end position="398"/>
    </location>
</feature>
<feature type="compositionally biased region" description="Low complexity" evidence="1">
    <location>
        <begin position="805"/>
        <end position="819"/>
    </location>
</feature>
<feature type="compositionally biased region" description="Polar residues" evidence="1">
    <location>
        <begin position="97"/>
        <end position="107"/>
    </location>
</feature>
<feature type="region of interest" description="Disordered" evidence="1">
    <location>
        <begin position="529"/>
        <end position="563"/>
    </location>
</feature>
<protein>
    <submittedName>
        <fullName evidence="2">Uncharacterized protein</fullName>
    </submittedName>
</protein>
<reference evidence="2" key="1">
    <citation type="submission" date="2021-02" db="EMBL/GenBank/DDBJ databases">
        <title>Psilocybe cubensis genome.</title>
        <authorList>
            <person name="Mckernan K.J."/>
            <person name="Crawford S."/>
            <person name="Trippe A."/>
            <person name="Kane L.T."/>
            <person name="Mclaughlin S."/>
        </authorList>
    </citation>
    <scope>NUCLEOTIDE SEQUENCE [LARGE SCALE GENOMIC DNA]</scope>
    <source>
        <strain evidence="2">MGC-MH-2018</strain>
    </source>
</reference>
<feature type="compositionally biased region" description="Pro residues" evidence="1">
    <location>
        <begin position="584"/>
        <end position="601"/>
    </location>
</feature>
<accession>A0A8H8CJ04</accession>
<feature type="compositionally biased region" description="Acidic residues" evidence="1">
    <location>
        <begin position="711"/>
        <end position="729"/>
    </location>
</feature>
<feature type="compositionally biased region" description="Pro residues" evidence="1">
    <location>
        <begin position="732"/>
        <end position="746"/>
    </location>
</feature>
<feature type="compositionally biased region" description="Low complexity" evidence="1">
    <location>
        <begin position="904"/>
        <end position="931"/>
    </location>
</feature>
<feature type="compositionally biased region" description="Basic and acidic residues" evidence="1">
    <location>
        <begin position="932"/>
        <end position="945"/>
    </location>
</feature>
<feature type="compositionally biased region" description="Low complexity" evidence="1">
    <location>
        <begin position="787"/>
        <end position="797"/>
    </location>
</feature>
<feature type="compositionally biased region" description="Low complexity" evidence="1">
    <location>
        <begin position="1120"/>
        <end position="1138"/>
    </location>
</feature>
<name>A0A8H8CJ04_PSICU</name>
<feature type="compositionally biased region" description="Pro residues" evidence="1">
    <location>
        <begin position="301"/>
        <end position="382"/>
    </location>
</feature>
<feature type="compositionally biased region" description="Basic and acidic residues" evidence="1">
    <location>
        <begin position="536"/>
        <end position="563"/>
    </location>
</feature>
<feature type="compositionally biased region" description="Low complexity" evidence="1">
    <location>
        <begin position="964"/>
        <end position="973"/>
    </location>
</feature>
<feature type="compositionally biased region" description="Low complexity" evidence="1">
    <location>
        <begin position="274"/>
        <end position="287"/>
    </location>
</feature>
<proteinExistence type="predicted"/>
<dbReference type="AlphaFoldDB" id="A0A8H8CJ04"/>
<feature type="compositionally biased region" description="Low complexity" evidence="1">
    <location>
        <begin position="837"/>
        <end position="866"/>
    </location>
</feature>
<dbReference type="OrthoDB" id="2804702at2759"/>
<comment type="caution">
    <text evidence="2">The sequence shown here is derived from an EMBL/GenBank/DDBJ whole genome shotgun (WGS) entry which is preliminary data.</text>
</comment>
<feature type="compositionally biased region" description="Polar residues" evidence="1">
    <location>
        <begin position="639"/>
        <end position="666"/>
    </location>
</feature>
<feature type="region of interest" description="Disordered" evidence="1">
    <location>
        <begin position="26"/>
        <end position="155"/>
    </location>
</feature>
<feature type="region of interest" description="Disordered" evidence="1">
    <location>
        <begin position="576"/>
        <end position="886"/>
    </location>
</feature>
<feature type="region of interest" description="Disordered" evidence="1">
    <location>
        <begin position="1114"/>
        <end position="1190"/>
    </location>
</feature>
<dbReference type="EMBL" id="JAFIQS010000006">
    <property type="protein sequence ID" value="KAG5168242.1"/>
    <property type="molecule type" value="Genomic_DNA"/>
</dbReference>
<feature type="region of interest" description="Disordered" evidence="1">
    <location>
        <begin position="206"/>
        <end position="225"/>
    </location>
</feature>